<dbReference type="Gene3D" id="3.30.160.60">
    <property type="entry name" value="Classic Zinc Finger"/>
    <property type="match status" value="2"/>
</dbReference>
<dbReference type="SUPFAM" id="SSF57667">
    <property type="entry name" value="beta-beta-alpha zinc fingers"/>
    <property type="match status" value="2"/>
</dbReference>
<evidence type="ECO:0000256" key="13">
    <source>
        <dbReference type="SAM" id="MobiDB-lite"/>
    </source>
</evidence>
<feature type="compositionally biased region" description="Low complexity" evidence="13">
    <location>
        <begin position="23"/>
        <end position="46"/>
    </location>
</feature>
<dbReference type="RefSeq" id="XP_052942550.1">
    <property type="nucleotide sequence ID" value="XM_053091424.1"/>
</dbReference>
<keyword evidence="2" id="KW-0678">Repressor</keyword>
<keyword evidence="7" id="KW-0805">Transcription regulation</keyword>
<feature type="region of interest" description="Disordered" evidence="13">
    <location>
        <begin position="1"/>
        <end position="74"/>
    </location>
</feature>
<dbReference type="GO" id="GO:0008270">
    <property type="term" value="F:zinc ion binding"/>
    <property type="evidence" value="ECO:0007669"/>
    <property type="project" value="UniProtKB-KW"/>
</dbReference>
<dbReference type="EMBL" id="JAKWFO010000014">
    <property type="protein sequence ID" value="KAI9632773.1"/>
    <property type="molecule type" value="Genomic_DNA"/>
</dbReference>
<dbReference type="Pfam" id="PF21816">
    <property type="entry name" value="Zap1_zf1"/>
    <property type="match status" value="1"/>
</dbReference>
<evidence type="ECO:0000256" key="11">
    <source>
        <dbReference type="ARBA" id="ARBA00038089"/>
    </source>
</evidence>
<evidence type="ECO:0000256" key="12">
    <source>
        <dbReference type="PROSITE-ProRule" id="PRU00042"/>
    </source>
</evidence>
<feature type="region of interest" description="Disordered" evidence="13">
    <location>
        <begin position="599"/>
        <end position="638"/>
    </location>
</feature>
<protein>
    <submittedName>
        <fullName evidence="15">Transcription factor PacC</fullName>
    </submittedName>
</protein>
<evidence type="ECO:0000313" key="16">
    <source>
        <dbReference type="Proteomes" id="UP001164286"/>
    </source>
</evidence>
<dbReference type="PANTHER" id="PTHR47257">
    <property type="entry name" value="PH-RESPONSE TRANSCRIPTION FACTOR PACC/RIM101"/>
    <property type="match status" value="1"/>
</dbReference>
<evidence type="ECO:0000256" key="10">
    <source>
        <dbReference type="ARBA" id="ARBA00023242"/>
    </source>
</evidence>
<evidence type="ECO:0000256" key="4">
    <source>
        <dbReference type="ARBA" id="ARBA00022737"/>
    </source>
</evidence>
<keyword evidence="6" id="KW-0862">Zinc</keyword>
<keyword evidence="3" id="KW-0479">Metal-binding</keyword>
<dbReference type="PANTHER" id="PTHR47257:SF1">
    <property type="entry name" value="PH-RESPONSE TRANSCRIPTION FACTOR PACC_RIM101"/>
    <property type="match status" value="1"/>
</dbReference>
<dbReference type="PROSITE" id="PS00028">
    <property type="entry name" value="ZINC_FINGER_C2H2_1"/>
    <property type="match status" value="3"/>
</dbReference>
<evidence type="ECO:0000256" key="8">
    <source>
        <dbReference type="ARBA" id="ARBA00023125"/>
    </source>
</evidence>
<comment type="subcellular location">
    <subcellularLocation>
        <location evidence="1">Nucleus</location>
    </subcellularLocation>
</comment>
<dbReference type="Proteomes" id="UP001164286">
    <property type="component" value="Unassembled WGS sequence"/>
</dbReference>
<dbReference type="InterPro" id="IPR050806">
    <property type="entry name" value="pacC/RIM101"/>
</dbReference>
<dbReference type="GO" id="GO:0045944">
    <property type="term" value="P:positive regulation of transcription by RNA polymerase II"/>
    <property type="evidence" value="ECO:0007669"/>
    <property type="project" value="TreeGrafter"/>
</dbReference>
<evidence type="ECO:0000256" key="9">
    <source>
        <dbReference type="ARBA" id="ARBA00023163"/>
    </source>
</evidence>
<gene>
    <name evidence="15" type="ORF">MKK02DRAFT_41083</name>
</gene>
<feature type="compositionally biased region" description="Acidic residues" evidence="13">
    <location>
        <begin position="615"/>
        <end position="624"/>
    </location>
</feature>
<comment type="caution">
    <text evidence="15">The sequence shown here is derived from an EMBL/GenBank/DDBJ whole genome shotgun (WGS) entry which is preliminary data.</text>
</comment>
<dbReference type="GO" id="GO:0003677">
    <property type="term" value="F:DNA binding"/>
    <property type="evidence" value="ECO:0007669"/>
    <property type="project" value="UniProtKB-KW"/>
</dbReference>
<dbReference type="GO" id="GO:0005634">
    <property type="term" value="C:nucleus"/>
    <property type="evidence" value="ECO:0007669"/>
    <property type="project" value="UniProtKB-SubCell"/>
</dbReference>
<evidence type="ECO:0000256" key="3">
    <source>
        <dbReference type="ARBA" id="ARBA00022723"/>
    </source>
</evidence>
<dbReference type="InterPro" id="IPR013087">
    <property type="entry name" value="Znf_C2H2_type"/>
</dbReference>
<comment type="similarity">
    <text evidence="11">Belongs to the pacC/RIM101 family.</text>
</comment>
<feature type="domain" description="C2H2-type" evidence="14">
    <location>
        <begin position="116"/>
        <end position="145"/>
    </location>
</feature>
<dbReference type="SMART" id="SM00355">
    <property type="entry name" value="ZnF_C2H2"/>
    <property type="match status" value="3"/>
</dbReference>
<evidence type="ECO:0000256" key="5">
    <source>
        <dbReference type="ARBA" id="ARBA00022771"/>
    </source>
</evidence>
<dbReference type="FunFam" id="3.30.160.60:FF:001485">
    <property type="entry name" value="Krueppel-related zinc finger protein"/>
    <property type="match status" value="1"/>
</dbReference>
<reference evidence="15" key="1">
    <citation type="journal article" date="2022" name="G3 (Bethesda)">
        <title>High quality genome of the basidiomycete yeast Dioszegia hungarica PDD-24b-2 isolated from cloud water.</title>
        <authorList>
            <person name="Jarrige D."/>
            <person name="Haridas S."/>
            <person name="Bleykasten-Grosshans C."/>
            <person name="Joly M."/>
            <person name="Nadalig T."/>
            <person name="Sancelme M."/>
            <person name="Vuilleumier S."/>
            <person name="Grigoriev I.V."/>
            <person name="Amato P."/>
            <person name="Bringel F."/>
        </authorList>
    </citation>
    <scope>NUCLEOTIDE SEQUENCE</scope>
    <source>
        <strain evidence="15">PDD-24b-2</strain>
    </source>
</reference>
<keyword evidence="9" id="KW-0804">Transcription</keyword>
<keyword evidence="5 12" id="KW-0863">Zinc-finger</keyword>
<evidence type="ECO:0000256" key="2">
    <source>
        <dbReference type="ARBA" id="ARBA00022491"/>
    </source>
</evidence>
<feature type="compositionally biased region" description="Basic and acidic residues" evidence="13">
    <location>
        <begin position="599"/>
        <end position="610"/>
    </location>
</feature>
<keyword evidence="4" id="KW-0677">Repeat</keyword>
<keyword evidence="16" id="KW-1185">Reference proteome</keyword>
<keyword evidence="8" id="KW-0238">DNA-binding</keyword>
<feature type="domain" description="C2H2-type" evidence="14">
    <location>
        <begin position="80"/>
        <end position="110"/>
    </location>
</feature>
<organism evidence="15 16">
    <name type="scientific">Dioszegia hungarica</name>
    <dbReference type="NCBI Taxonomy" id="4972"/>
    <lineage>
        <taxon>Eukaryota</taxon>
        <taxon>Fungi</taxon>
        <taxon>Dikarya</taxon>
        <taxon>Basidiomycota</taxon>
        <taxon>Agaricomycotina</taxon>
        <taxon>Tremellomycetes</taxon>
        <taxon>Tremellales</taxon>
        <taxon>Bulleribasidiaceae</taxon>
        <taxon>Dioszegia</taxon>
    </lineage>
</organism>
<sequence>MSTAYPSLPPSFLHPHQSHHSYSHYQPSFSHSHSHSASITSPSSSSVEPVTPELASLSGLHSSNDRRISNASNGSNEDVIECKWADCEDTFSTPDKLYDHLCNTHVGRKSTGNLNLTCGWEGCGTKCVKRDHITSHLRVHTPLKPHPCSVCGKTFKRPQDLKKHERIHTQEHHALHKLSKAATSSDPVFNQRVGPVTTSQPSAPVPQERTRVIEHTKSASPTPTALALLHKKQHEELAAFQQREMAMLQQLAYQQQQTQAYAAQFAQDSVPKGSKRGTDDAFGDLWSDMKKRKVEPVYNGDMISRLNGMVPPSYPQSSSLPNHFSAPSQGVHNPYTQYSSFGGNTTNFNSAPVMSSNPGGGGGSDLDSLPFPEIKSDDDLAMFNQFMISLGRDAAIGPPMPQYNNVPMTHTGSFTSGFSGSSISSDSPLSDQSPIEDLFNPEELASLGLAGMPGIPMLPPAALGQNISFGNMYPSLDATRSRASSNPDLAMNDFTKRAIAGLPRNHSVSTTPPNYNQQQARMPRYDLNVPSYPELPMGAAFRTTGTDFDFESLVRSKPAMGATIQPRDYHKKTYRHVAPLGAAVSSRGINRINESSLRTELDLEADHDSQYGDGDLGEEDDDEGSAMAESPEQMATPKISIRSLLTADDLPDGPNLVLPRIHSPHDDDAEHHEHLPSVRDIEGYRPPVKRHTEDDMVRAVKRLELDGPSRRGSVEAAAAAALGLGHEDEEVQRRRKHAALIRAWLVAVNLDYRTKRMERRMAEVEVGA</sequence>
<name>A0AA38LRP5_9TREE</name>
<dbReference type="Pfam" id="PF00096">
    <property type="entry name" value="zf-C2H2"/>
    <property type="match status" value="1"/>
</dbReference>
<dbReference type="GeneID" id="77730629"/>
<evidence type="ECO:0000256" key="7">
    <source>
        <dbReference type="ARBA" id="ARBA00023015"/>
    </source>
</evidence>
<dbReference type="PROSITE" id="PS50157">
    <property type="entry name" value="ZINC_FINGER_C2H2_2"/>
    <property type="match status" value="3"/>
</dbReference>
<feature type="domain" description="C2H2-type" evidence="14">
    <location>
        <begin position="146"/>
        <end position="173"/>
    </location>
</feature>
<evidence type="ECO:0000259" key="14">
    <source>
        <dbReference type="PROSITE" id="PS50157"/>
    </source>
</evidence>
<proteinExistence type="inferred from homology"/>
<accession>A0AA38LRP5</accession>
<evidence type="ECO:0000256" key="6">
    <source>
        <dbReference type="ARBA" id="ARBA00022833"/>
    </source>
</evidence>
<dbReference type="InterPro" id="IPR048420">
    <property type="entry name" value="Zap1-like_Znf1"/>
</dbReference>
<keyword evidence="10" id="KW-0539">Nucleus</keyword>
<evidence type="ECO:0000313" key="15">
    <source>
        <dbReference type="EMBL" id="KAI9632773.1"/>
    </source>
</evidence>
<dbReference type="InterPro" id="IPR036236">
    <property type="entry name" value="Znf_C2H2_sf"/>
</dbReference>
<evidence type="ECO:0000256" key="1">
    <source>
        <dbReference type="ARBA" id="ARBA00004123"/>
    </source>
</evidence>
<dbReference type="AlphaFoldDB" id="A0AA38LRP5"/>